<protein>
    <submittedName>
        <fullName evidence="2">Uncharacterized protein</fullName>
    </submittedName>
</protein>
<organism evidence="2">
    <name type="scientific">marine metagenome</name>
    <dbReference type="NCBI Taxonomy" id="408172"/>
    <lineage>
        <taxon>unclassified sequences</taxon>
        <taxon>metagenomes</taxon>
        <taxon>ecological metagenomes</taxon>
    </lineage>
</organism>
<dbReference type="AlphaFoldDB" id="A0A382V6F6"/>
<dbReference type="EMBL" id="UINC01149177">
    <property type="protein sequence ID" value="SVD41481.1"/>
    <property type="molecule type" value="Genomic_DNA"/>
</dbReference>
<sequence>MNFPEFELTYDFFVEQIKDRCKGIREFTSTQNTEKHSHLYFYHMNNEEMQCVISWFKADHSFIYIINSTIEKDLDGNFIDLDRGFADDLDELIVQFNESPESPQEAKEFGLPDKWMNSEEMGPLN</sequence>
<accession>A0A382V6F6</accession>
<evidence type="ECO:0000313" key="2">
    <source>
        <dbReference type="EMBL" id="SVD41481.1"/>
    </source>
</evidence>
<feature type="region of interest" description="Disordered" evidence="1">
    <location>
        <begin position="99"/>
        <end position="125"/>
    </location>
</feature>
<gene>
    <name evidence="2" type="ORF">METZ01_LOCUS394335</name>
</gene>
<proteinExistence type="predicted"/>
<reference evidence="2" key="1">
    <citation type="submission" date="2018-05" db="EMBL/GenBank/DDBJ databases">
        <authorList>
            <person name="Lanie J.A."/>
            <person name="Ng W.-L."/>
            <person name="Kazmierczak K.M."/>
            <person name="Andrzejewski T.M."/>
            <person name="Davidsen T.M."/>
            <person name="Wayne K.J."/>
            <person name="Tettelin H."/>
            <person name="Glass J.I."/>
            <person name="Rusch D."/>
            <person name="Podicherti R."/>
            <person name="Tsui H.-C.T."/>
            <person name="Winkler M.E."/>
        </authorList>
    </citation>
    <scope>NUCLEOTIDE SEQUENCE</scope>
</reference>
<name>A0A382V6F6_9ZZZZ</name>
<evidence type="ECO:0000256" key="1">
    <source>
        <dbReference type="SAM" id="MobiDB-lite"/>
    </source>
</evidence>